<dbReference type="InterPro" id="IPR012336">
    <property type="entry name" value="Thioredoxin-like_fold"/>
</dbReference>
<evidence type="ECO:0000313" key="3">
    <source>
        <dbReference type="EMBL" id="SCD22175.1"/>
    </source>
</evidence>
<sequence>MRDCYRMVRFCKIVTYILVLYCVLSCKNGEEVLIKGEISNLENPYILVTWLSADTLAIDTINVDTKGKFNYRNQIDTLTTFSLYLNNYESVAVVFADKGQSLKVKGDALLPDLIEVTGNEINNDLTLFKTQNRELLAQRGQLLLNLSRESHVDTILNKPMSRHDEIARLQLLNHELISQAEEFIEKNPGKFSSLILINNFFINSDNPQALERVLGYLQGDVTNTQYAARLRSYSERINRSGEGVQMPYFILKDKEGNSIYSHQFKGKYLLLSFVSTAGIESRETIDLLKEAYREVNRDSVEFLTVYIDSDIYPVEYVENDSIPWSVVPEKRSWGSDIVDAYNVQYIPFNILIAPDGNIKVRNIPAQGVVNAIRNSTED</sequence>
<protein>
    <submittedName>
        <fullName evidence="3">Uncharacterized protein</fullName>
    </submittedName>
</protein>
<dbReference type="Pfam" id="PF13905">
    <property type="entry name" value="Thioredoxin_8"/>
    <property type="match status" value="1"/>
</dbReference>
<dbReference type="Gene3D" id="3.40.30.10">
    <property type="entry name" value="Glutaredoxin"/>
    <property type="match status" value="1"/>
</dbReference>
<organism evidence="3 4">
    <name type="scientific">Proteiniphilum saccharofermentans</name>
    <dbReference type="NCBI Taxonomy" id="1642647"/>
    <lineage>
        <taxon>Bacteria</taxon>
        <taxon>Pseudomonadati</taxon>
        <taxon>Bacteroidota</taxon>
        <taxon>Bacteroidia</taxon>
        <taxon>Bacteroidales</taxon>
        <taxon>Dysgonomonadaceae</taxon>
        <taxon>Proteiniphilum</taxon>
    </lineage>
</organism>
<dbReference type="InterPro" id="IPR036249">
    <property type="entry name" value="Thioredoxin-like_sf"/>
</dbReference>
<dbReference type="AlphaFoldDB" id="A0A1R3TDU5"/>
<dbReference type="SUPFAM" id="SSF52833">
    <property type="entry name" value="Thioredoxin-like"/>
    <property type="match status" value="1"/>
</dbReference>
<reference evidence="3 4" key="1">
    <citation type="submission" date="2016-08" db="EMBL/GenBank/DDBJ databases">
        <authorList>
            <person name="Seilhamer J.J."/>
        </authorList>
    </citation>
    <scope>NUCLEOTIDE SEQUENCE [LARGE SCALE GENOMIC DNA]</scope>
    <source>
        <strain evidence="3">M3/6</strain>
    </source>
</reference>
<evidence type="ECO:0000259" key="1">
    <source>
        <dbReference type="Pfam" id="PF13905"/>
    </source>
</evidence>
<keyword evidence="4" id="KW-1185">Reference proteome</keyword>
<dbReference type="PANTHER" id="PTHR42852">
    <property type="entry name" value="THIOL:DISULFIDE INTERCHANGE PROTEIN DSBE"/>
    <property type="match status" value="1"/>
</dbReference>
<evidence type="ECO:0000313" key="4">
    <source>
        <dbReference type="Proteomes" id="UP000187464"/>
    </source>
</evidence>
<dbReference type="KEGG" id="psac:PSM36_3390"/>
<dbReference type="InterPro" id="IPR025380">
    <property type="entry name" value="DUF4369"/>
</dbReference>
<dbReference type="Proteomes" id="UP000187464">
    <property type="component" value="Chromosome I"/>
</dbReference>
<proteinExistence type="predicted"/>
<dbReference type="EMBL" id="LT605205">
    <property type="protein sequence ID" value="SCD22175.1"/>
    <property type="molecule type" value="Genomic_DNA"/>
</dbReference>
<feature type="domain" description="Thioredoxin-like fold" evidence="1">
    <location>
        <begin position="266"/>
        <end position="358"/>
    </location>
</feature>
<dbReference type="PANTHER" id="PTHR42852:SF13">
    <property type="entry name" value="PROTEIN DIPZ"/>
    <property type="match status" value="1"/>
</dbReference>
<evidence type="ECO:0000259" key="2">
    <source>
        <dbReference type="Pfam" id="PF14289"/>
    </source>
</evidence>
<dbReference type="InterPro" id="IPR050553">
    <property type="entry name" value="Thioredoxin_ResA/DsbE_sf"/>
</dbReference>
<name>A0A1R3TDU5_9BACT</name>
<gene>
    <name evidence="3" type="ORF">PSM36_3390</name>
</gene>
<accession>A0A1R3TDU5</accession>
<dbReference type="Pfam" id="PF14289">
    <property type="entry name" value="DUF4369"/>
    <property type="match status" value="1"/>
</dbReference>
<feature type="domain" description="DUF4369" evidence="2">
    <location>
        <begin position="34"/>
        <end position="125"/>
    </location>
</feature>
<dbReference type="STRING" id="1642647.PSM36_3390"/>